<evidence type="ECO:0000256" key="2">
    <source>
        <dbReference type="ARBA" id="ARBA00022438"/>
    </source>
</evidence>
<evidence type="ECO:0000256" key="5">
    <source>
        <dbReference type="ARBA" id="ARBA00033172"/>
    </source>
</evidence>
<evidence type="ECO:0000256" key="3">
    <source>
        <dbReference type="ARBA" id="ARBA00022670"/>
    </source>
</evidence>
<organism evidence="10 11">
    <name type="scientific">Candidatus Pullilachnospira stercoravium</name>
    <dbReference type="NCBI Taxonomy" id="2840913"/>
    <lineage>
        <taxon>Bacteria</taxon>
        <taxon>Bacillati</taxon>
        <taxon>Bacillota</taxon>
        <taxon>Clostridia</taxon>
        <taxon>Lachnospirales</taxon>
        <taxon>Lachnospiraceae</taxon>
        <taxon>Lachnospiraceae incertae sedis</taxon>
        <taxon>Candidatus Pullilachnospira</taxon>
    </lineage>
</organism>
<keyword evidence="4" id="KW-0378">Hydrolase</keyword>
<dbReference type="PROSITE" id="PS00631">
    <property type="entry name" value="CYTOSOL_AP"/>
    <property type="match status" value="1"/>
</dbReference>
<dbReference type="CDD" id="cd00433">
    <property type="entry name" value="Peptidase_M17"/>
    <property type="match status" value="1"/>
</dbReference>
<comment type="similarity">
    <text evidence="1">Belongs to the peptidase M17 family.</text>
</comment>
<comment type="function">
    <text evidence="6">Presumably involved in the processing and regular turnover of intracellular proteins. Catalyzes the removal of unsubstituted N-terminal amino acids from various peptides.</text>
</comment>
<dbReference type="GO" id="GO:0006508">
    <property type="term" value="P:proteolysis"/>
    <property type="evidence" value="ECO:0007669"/>
    <property type="project" value="UniProtKB-KW"/>
</dbReference>
<dbReference type="GO" id="GO:0030145">
    <property type="term" value="F:manganese ion binding"/>
    <property type="evidence" value="ECO:0007669"/>
    <property type="project" value="InterPro"/>
</dbReference>
<gene>
    <name evidence="10" type="ORF">IAA63_10225</name>
</gene>
<evidence type="ECO:0000256" key="7">
    <source>
        <dbReference type="ARBA" id="ARBA00050021"/>
    </source>
</evidence>
<dbReference type="InterPro" id="IPR000819">
    <property type="entry name" value="Peptidase_M17_C"/>
</dbReference>
<dbReference type="PANTHER" id="PTHR11963:SF23">
    <property type="entry name" value="CYTOSOL AMINOPEPTIDASE"/>
    <property type="match status" value="1"/>
</dbReference>
<evidence type="ECO:0000256" key="1">
    <source>
        <dbReference type="ARBA" id="ARBA00009528"/>
    </source>
</evidence>
<dbReference type="PANTHER" id="PTHR11963">
    <property type="entry name" value="LEUCINE AMINOPEPTIDASE-RELATED"/>
    <property type="match status" value="1"/>
</dbReference>
<protein>
    <recommendedName>
        <fullName evidence="7">Probable cytosol aminopeptidase</fullName>
    </recommendedName>
    <alternativeName>
        <fullName evidence="8">Leucine aminopeptidase</fullName>
    </alternativeName>
    <alternativeName>
        <fullName evidence="5">Leucyl aminopeptidase</fullName>
    </alternativeName>
</protein>
<dbReference type="PRINTS" id="PR00481">
    <property type="entry name" value="LAMNOPPTDASE"/>
</dbReference>
<comment type="caution">
    <text evidence="10">The sequence shown here is derived from an EMBL/GenBank/DDBJ whole genome shotgun (WGS) entry which is preliminary data.</text>
</comment>
<proteinExistence type="inferred from homology"/>
<dbReference type="EMBL" id="DVON01000211">
    <property type="protein sequence ID" value="HIV13499.1"/>
    <property type="molecule type" value="Genomic_DNA"/>
</dbReference>
<evidence type="ECO:0000256" key="4">
    <source>
        <dbReference type="ARBA" id="ARBA00022801"/>
    </source>
</evidence>
<evidence type="ECO:0000313" key="11">
    <source>
        <dbReference type="Proteomes" id="UP000886723"/>
    </source>
</evidence>
<keyword evidence="3" id="KW-0645">Protease</keyword>
<feature type="domain" description="Cytosol aminopeptidase" evidence="9">
    <location>
        <begin position="284"/>
        <end position="291"/>
    </location>
</feature>
<keyword evidence="2 10" id="KW-0031">Aminopeptidase</keyword>
<dbReference type="InterPro" id="IPR011356">
    <property type="entry name" value="Leucine_aapep/pepB"/>
</dbReference>
<dbReference type="Pfam" id="PF00883">
    <property type="entry name" value="Peptidase_M17"/>
    <property type="match status" value="1"/>
</dbReference>
<dbReference type="Proteomes" id="UP000886723">
    <property type="component" value="Unassembled WGS sequence"/>
</dbReference>
<dbReference type="SUPFAM" id="SSF53187">
    <property type="entry name" value="Zn-dependent exopeptidases"/>
    <property type="match status" value="1"/>
</dbReference>
<accession>A0A9D1T732</accession>
<name>A0A9D1T732_9FIRM</name>
<dbReference type="GO" id="GO:0005737">
    <property type="term" value="C:cytoplasm"/>
    <property type="evidence" value="ECO:0007669"/>
    <property type="project" value="InterPro"/>
</dbReference>
<evidence type="ECO:0000256" key="8">
    <source>
        <dbReference type="ARBA" id="ARBA00050061"/>
    </source>
</evidence>
<reference evidence="10" key="2">
    <citation type="journal article" date="2021" name="PeerJ">
        <title>Extensive microbial diversity within the chicken gut microbiome revealed by metagenomics and culture.</title>
        <authorList>
            <person name="Gilroy R."/>
            <person name="Ravi A."/>
            <person name="Getino M."/>
            <person name="Pursley I."/>
            <person name="Horton D.L."/>
            <person name="Alikhan N.F."/>
            <person name="Baker D."/>
            <person name="Gharbi K."/>
            <person name="Hall N."/>
            <person name="Watson M."/>
            <person name="Adriaenssens E.M."/>
            <person name="Foster-Nyarko E."/>
            <person name="Jarju S."/>
            <person name="Secka A."/>
            <person name="Antonio M."/>
            <person name="Oren A."/>
            <person name="Chaudhuri R.R."/>
            <person name="La Ragione R."/>
            <person name="Hildebrand F."/>
            <person name="Pallen M.J."/>
        </authorList>
    </citation>
    <scope>NUCLEOTIDE SEQUENCE</scope>
    <source>
        <strain evidence="10">ChiBcec2-4451</strain>
    </source>
</reference>
<sequence>MKIQWVNKVQEGIPSWTCARDGHWQPEDIRKLGRKRSGKLQILLNGESGSMEDLRLEAREIVRELYRGAYEFSKKALKEWKQESVWEMRRRLADFGDGEFFLVSDTDLTEAVEQGTLEGRCAGYARALGDLPNNYLHAEEMAGYAAALAEDLGCTIQLLKDDELKSLGCGGILAVNQGSSRPAVLAALRYEGAPASPLTALVGKGVMFDAGGYHLKDIDGMKGMKLDMCGAADVLETFEILARRKVKKNLLAILVLVENVISPDACKMGDVITMMGGQTVEIYNTDAEGRLILADGLEYAQRQGARQVIDVATLTYGCQAALGDEVTGVFCNSDTLFSAWQQAAGTAREKIWRLPLMEVYHRNLEWSVCADFANYAPGKGAAASTAACFLEKFIHPETEWLHLDMVGTATNRGEQKGMAMGASGAMIGSLIRFLED</sequence>
<evidence type="ECO:0000259" key="9">
    <source>
        <dbReference type="PROSITE" id="PS00631"/>
    </source>
</evidence>
<reference evidence="10" key="1">
    <citation type="submission" date="2020-10" db="EMBL/GenBank/DDBJ databases">
        <authorList>
            <person name="Gilroy R."/>
        </authorList>
    </citation>
    <scope>NUCLEOTIDE SEQUENCE</scope>
    <source>
        <strain evidence="10">ChiBcec2-4451</strain>
    </source>
</reference>
<dbReference type="GO" id="GO:0070006">
    <property type="term" value="F:metalloaminopeptidase activity"/>
    <property type="evidence" value="ECO:0007669"/>
    <property type="project" value="InterPro"/>
</dbReference>
<dbReference type="AlphaFoldDB" id="A0A9D1T732"/>
<evidence type="ECO:0000313" key="10">
    <source>
        <dbReference type="EMBL" id="HIV13499.1"/>
    </source>
</evidence>
<evidence type="ECO:0000256" key="6">
    <source>
        <dbReference type="ARBA" id="ARBA00049972"/>
    </source>
</evidence>
<dbReference type="Gene3D" id="3.40.630.10">
    <property type="entry name" value="Zn peptidases"/>
    <property type="match status" value="1"/>
</dbReference>